<feature type="region of interest" description="Disordered" evidence="9">
    <location>
        <begin position="1"/>
        <end position="74"/>
    </location>
</feature>
<keyword evidence="11" id="KW-1185">Reference proteome</keyword>
<evidence type="ECO:0000256" key="3">
    <source>
        <dbReference type="ARBA" id="ARBA00022617"/>
    </source>
</evidence>
<dbReference type="GO" id="GO:0045273">
    <property type="term" value="C:respiratory chain complex II (succinate dehydrogenase)"/>
    <property type="evidence" value="ECO:0007669"/>
    <property type="project" value="UniProtKB-ARBA"/>
</dbReference>
<dbReference type="Gramene" id="ONK75282">
    <property type="protein sequence ID" value="ONK75282"/>
    <property type="gene ID" value="A4U43_C03F15240"/>
</dbReference>
<keyword evidence="8" id="KW-0472">Membrane</keyword>
<accession>A0A5P1FAT1</accession>
<dbReference type="GO" id="GO:0005743">
    <property type="term" value="C:mitochondrial inner membrane"/>
    <property type="evidence" value="ECO:0007669"/>
    <property type="project" value="UniProtKB-SubCell"/>
</dbReference>
<dbReference type="InterPro" id="IPR014314">
    <property type="entry name" value="Succ_DH_cytb556"/>
</dbReference>
<dbReference type="GO" id="GO:0046872">
    <property type="term" value="F:metal ion binding"/>
    <property type="evidence" value="ECO:0007669"/>
    <property type="project" value="UniProtKB-KW"/>
</dbReference>
<evidence type="ECO:0008006" key="12">
    <source>
        <dbReference type="Google" id="ProtNLM"/>
    </source>
</evidence>
<keyword evidence="5" id="KW-0479">Metal-binding</keyword>
<dbReference type="Pfam" id="PF01127">
    <property type="entry name" value="Sdh_cyt"/>
    <property type="match status" value="1"/>
</dbReference>
<evidence type="ECO:0000256" key="8">
    <source>
        <dbReference type="ARBA" id="ARBA00023136"/>
    </source>
</evidence>
<dbReference type="InterPro" id="IPR034804">
    <property type="entry name" value="SQR/QFR_C/D"/>
</dbReference>
<dbReference type="SUPFAM" id="SSF81343">
    <property type="entry name" value="Fumarate reductase respiratory complex transmembrane subunits"/>
    <property type="match status" value="1"/>
</dbReference>
<evidence type="ECO:0000313" key="11">
    <source>
        <dbReference type="Proteomes" id="UP000243459"/>
    </source>
</evidence>
<gene>
    <name evidence="10" type="ORF">A4U43_C03F15240</name>
</gene>
<dbReference type="OrthoDB" id="588261at2759"/>
<reference evidence="11" key="1">
    <citation type="journal article" date="2017" name="Nat. Commun.">
        <title>The asparagus genome sheds light on the origin and evolution of a young Y chromosome.</title>
        <authorList>
            <person name="Harkess A."/>
            <person name="Zhou J."/>
            <person name="Xu C."/>
            <person name="Bowers J.E."/>
            <person name="Van der Hulst R."/>
            <person name="Ayyampalayam S."/>
            <person name="Mercati F."/>
            <person name="Riccardi P."/>
            <person name="McKain M.R."/>
            <person name="Kakrana A."/>
            <person name="Tang H."/>
            <person name="Ray J."/>
            <person name="Groenendijk J."/>
            <person name="Arikit S."/>
            <person name="Mathioni S.M."/>
            <person name="Nakano M."/>
            <person name="Shan H."/>
            <person name="Telgmann-Rauber A."/>
            <person name="Kanno A."/>
            <person name="Yue Z."/>
            <person name="Chen H."/>
            <person name="Li W."/>
            <person name="Chen Y."/>
            <person name="Xu X."/>
            <person name="Zhang Y."/>
            <person name="Luo S."/>
            <person name="Chen H."/>
            <person name="Gao J."/>
            <person name="Mao Z."/>
            <person name="Pires J.C."/>
            <person name="Luo M."/>
            <person name="Kudrna D."/>
            <person name="Wing R.A."/>
            <person name="Meyers B.C."/>
            <person name="Yi K."/>
            <person name="Kong H."/>
            <person name="Lavrijsen P."/>
            <person name="Sunseri F."/>
            <person name="Falavigna A."/>
            <person name="Ye Y."/>
            <person name="Leebens-Mack J.H."/>
            <person name="Chen G."/>
        </authorList>
    </citation>
    <scope>NUCLEOTIDE SEQUENCE [LARGE SCALE GENOMIC DNA]</scope>
    <source>
        <strain evidence="11">cv. DH0086</strain>
    </source>
</reference>
<proteinExistence type="predicted"/>
<organism evidence="10 11">
    <name type="scientific">Asparagus officinalis</name>
    <name type="common">Garden asparagus</name>
    <dbReference type="NCBI Taxonomy" id="4686"/>
    <lineage>
        <taxon>Eukaryota</taxon>
        <taxon>Viridiplantae</taxon>
        <taxon>Streptophyta</taxon>
        <taxon>Embryophyta</taxon>
        <taxon>Tracheophyta</taxon>
        <taxon>Spermatophyta</taxon>
        <taxon>Magnoliopsida</taxon>
        <taxon>Liliopsida</taxon>
        <taxon>Asparagales</taxon>
        <taxon>Asparagaceae</taxon>
        <taxon>Asparagoideae</taxon>
        <taxon>Asparagus</taxon>
    </lineage>
</organism>
<keyword evidence="3" id="KW-0349">Heme</keyword>
<name>A0A5P1FAT1_ASPOF</name>
<comment type="subunit">
    <text evidence="2">Component of complex II composed of eight subunits in plants: four classical SDH subunits SDH1, SDH2, SDH3 and SDH4 (a flavoprotein (FP), an iron-sulfur protein (IP), and a cytochrome b composed of a large and a small subunit.), as well as four subunits unknown in mitochondria from bacteria and heterotrophic eukaryotes.</text>
</comment>
<dbReference type="PANTHER" id="PTHR10978:SF18">
    <property type="entry name" value="SUCCINATE DEHYDROGENASE SUBUNIT 3-1, MITOCHONDRIAL"/>
    <property type="match status" value="1"/>
</dbReference>
<dbReference type="Gene3D" id="1.20.1300.10">
    <property type="entry name" value="Fumarate reductase/succinate dehydrogenase, transmembrane subunit"/>
    <property type="match status" value="1"/>
</dbReference>
<evidence type="ECO:0000256" key="2">
    <source>
        <dbReference type="ARBA" id="ARBA00011313"/>
    </source>
</evidence>
<evidence type="ECO:0000256" key="1">
    <source>
        <dbReference type="ARBA" id="ARBA00004434"/>
    </source>
</evidence>
<keyword evidence="6" id="KW-1133">Transmembrane helix</keyword>
<feature type="compositionally biased region" description="Polar residues" evidence="9">
    <location>
        <begin position="56"/>
        <end position="70"/>
    </location>
</feature>
<evidence type="ECO:0000256" key="6">
    <source>
        <dbReference type="ARBA" id="ARBA00022989"/>
    </source>
</evidence>
<comment type="subcellular location">
    <subcellularLocation>
        <location evidence="1">Mitochondrion inner membrane</location>
        <topology evidence="1">Single-pass membrane protein</topology>
    </subcellularLocation>
</comment>
<evidence type="ECO:0000256" key="4">
    <source>
        <dbReference type="ARBA" id="ARBA00022692"/>
    </source>
</evidence>
<dbReference type="AlphaFoldDB" id="A0A5P1FAT1"/>
<keyword evidence="4" id="KW-0812">Transmembrane</keyword>
<dbReference type="Proteomes" id="UP000243459">
    <property type="component" value="Chromosome 3"/>
</dbReference>
<dbReference type="PANTHER" id="PTHR10978">
    <property type="entry name" value="SUCCINATE DEHYDROGENASE CYTOCHROME B560 SUBUNIT"/>
    <property type="match status" value="1"/>
</dbReference>
<dbReference type="OMA" id="MDKYHSS"/>
<evidence type="ECO:0000256" key="9">
    <source>
        <dbReference type="SAM" id="MobiDB-lite"/>
    </source>
</evidence>
<protein>
    <recommendedName>
        <fullName evidence="12">Succinate dehydrogenase subunit 3</fullName>
    </recommendedName>
</protein>
<dbReference type="InterPro" id="IPR000701">
    <property type="entry name" value="SuccDH_FuR_B_TM-su"/>
</dbReference>
<sequence>MDAPFALRGYLSDKDSKSRLEHKTPMTMPKGSFFHTKTSQQPSGVPHGSRALHGTQALSSSPNGASSNRPLSPHLALKKPQLSATYSISHRIFGAALASAIMLSPIALKFKTLLDV</sequence>
<evidence type="ECO:0000256" key="5">
    <source>
        <dbReference type="ARBA" id="ARBA00022723"/>
    </source>
</evidence>
<dbReference type="GO" id="GO:0009055">
    <property type="term" value="F:electron transfer activity"/>
    <property type="evidence" value="ECO:0007669"/>
    <property type="project" value="InterPro"/>
</dbReference>
<keyword evidence="7" id="KW-0408">Iron</keyword>
<evidence type="ECO:0000256" key="7">
    <source>
        <dbReference type="ARBA" id="ARBA00023004"/>
    </source>
</evidence>
<evidence type="ECO:0000313" key="10">
    <source>
        <dbReference type="EMBL" id="ONK75282.1"/>
    </source>
</evidence>
<feature type="compositionally biased region" description="Basic and acidic residues" evidence="9">
    <location>
        <begin position="11"/>
        <end position="24"/>
    </location>
</feature>
<dbReference type="GO" id="GO:0006099">
    <property type="term" value="P:tricarboxylic acid cycle"/>
    <property type="evidence" value="ECO:0007669"/>
    <property type="project" value="InterPro"/>
</dbReference>
<dbReference type="EMBL" id="CM007383">
    <property type="protein sequence ID" value="ONK75282.1"/>
    <property type="molecule type" value="Genomic_DNA"/>
</dbReference>
<dbReference type="GO" id="GO:0006121">
    <property type="term" value="P:mitochondrial electron transport, succinate to ubiquinone"/>
    <property type="evidence" value="ECO:0007669"/>
    <property type="project" value="TreeGrafter"/>
</dbReference>